<keyword evidence="2" id="KW-1185">Reference proteome</keyword>
<comment type="caution">
    <text evidence="1">The sequence shown here is derived from an EMBL/GenBank/DDBJ whole genome shotgun (WGS) entry which is preliminary data.</text>
</comment>
<name>A0ACC2P6C9_9HYME</name>
<proteinExistence type="predicted"/>
<evidence type="ECO:0000313" key="1">
    <source>
        <dbReference type="EMBL" id="KAJ8678658.1"/>
    </source>
</evidence>
<gene>
    <name evidence="1" type="ORF">QAD02_014445</name>
</gene>
<organism evidence="1 2">
    <name type="scientific">Eretmocerus hayati</name>
    <dbReference type="NCBI Taxonomy" id="131215"/>
    <lineage>
        <taxon>Eukaryota</taxon>
        <taxon>Metazoa</taxon>
        <taxon>Ecdysozoa</taxon>
        <taxon>Arthropoda</taxon>
        <taxon>Hexapoda</taxon>
        <taxon>Insecta</taxon>
        <taxon>Pterygota</taxon>
        <taxon>Neoptera</taxon>
        <taxon>Endopterygota</taxon>
        <taxon>Hymenoptera</taxon>
        <taxon>Apocrita</taxon>
        <taxon>Proctotrupomorpha</taxon>
        <taxon>Chalcidoidea</taxon>
        <taxon>Aphelinidae</taxon>
        <taxon>Aphelininae</taxon>
        <taxon>Eretmocerus</taxon>
    </lineage>
</organism>
<accession>A0ACC2P6C9</accession>
<dbReference type="Proteomes" id="UP001239111">
    <property type="component" value="Chromosome 2"/>
</dbReference>
<sequence length="950" mass="106509">MPPPPPEYNIMRMSVLQIPPSKSCRELLHKKISYQVLRDSTLVALSSGFTFVHKPSLFDEIGEIIESVPSTLKRIPTQEETTPNILSHVNEEKLISDIGISNDSVCREKSDVPSKNESLQDWSENILANFNNIIANELNELSRAKKITKIEESKRLYRDLLNDLGILNTITPTGQEIYSDKQKSLIEILKQEDVSPETDHFARLLDSDYSEPKDQIFSERKICDSISESLYSPNNLTSDYDEPSPYVRPESTNKPQLTKQKSSSLPNGFSSCSTLPKNNVERRINNAPIPKPSTDPMPRSRRMLKALVRLKNERKSSKNKLPPRPFGTRKEAFDSCESINFQDSTKTNNGSQKAQQCIANGIEADYEEVFEPHDYEIIGRSKSLENNMQKPGPPVYTEVRKSPFSKLLRKQKYSSSCKNHASEAALLRVSSLPNQDMDKPVEKESDKRKGVVFLPVARTFETSKLEKDGSRSTPRSHVTAKRLAESDVNRIRTSPICIRNFHSDEWRPRACVSCKSGEMESSEVDGNVTVVDVHRTQDGCDAKERRVLDESLNTKSASMPASLHTLLSRLTKGRGSYYPSTLQMNRLTCSEMATQTSPAISRSSSFTWVSDCDYPHQEVRSLQDEIVLNTASPQNTVDDDNRSSSSSQDLLQSMDEISSGSLSPDAIDRASPLESGIGTASPPRSTDCRSAKALTPPKVPYTSAAKQNLHRKETWDQIRRASSNSYLTQHKQEDDGNVWVRRESVHTQTRAEELEYSPERMDSSSGFDDSLPRARVLRPTDLPLGSSPIVSNSISSVELRSSAPVTRPLASPSAASLHLKTCVSLPVELVSKSTSAPMLDNNASCPTNISNCQQTCQQPRSQSERQLSEIEAQEACKWLRAAGFPQYAQMYEDFQFPIDVTSVAKDHPFLDTDSLQSLFRRLHALNRCANMKLDTHHHHHTHHNTSHTKS</sequence>
<feature type="non-terminal residue" evidence="1">
    <location>
        <position position="950"/>
    </location>
</feature>
<dbReference type="EMBL" id="CM056742">
    <property type="protein sequence ID" value="KAJ8678658.1"/>
    <property type="molecule type" value="Genomic_DNA"/>
</dbReference>
<evidence type="ECO:0000313" key="2">
    <source>
        <dbReference type="Proteomes" id="UP001239111"/>
    </source>
</evidence>
<reference evidence="1" key="1">
    <citation type="submission" date="2023-04" db="EMBL/GenBank/DDBJ databases">
        <title>A chromosome-level genome assembly of the parasitoid wasp Eretmocerus hayati.</title>
        <authorList>
            <person name="Zhong Y."/>
            <person name="Liu S."/>
            <person name="Liu Y."/>
        </authorList>
    </citation>
    <scope>NUCLEOTIDE SEQUENCE</scope>
    <source>
        <strain evidence="1">ZJU_SS_LIU_2023</strain>
    </source>
</reference>
<protein>
    <submittedName>
        <fullName evidence="1">Uncharacterized protein</fullName>
    </submittedName>
</protein>